<reference evidence="2" key="1">
    <citation type="journal article" date="2019" name="Int. J. Syst. Evol. Microbiol.">
        <title>The Global Catalogue of Microorganisms (GCM) 10K type strain sequencing project: providing services to taxonomists for standard genome sequencing and annotation.</title>
        <authorList>
            <consortium name="The Broad Institute Genomics Platform"/>
            <consortium name="The Broad Institute Genome Sequencing Center for Infectious Disease"/>
            <person name="Wu L."/>
            <person name="Ma J."/>
        </authorList>
    </citation>
    <scope>NUCLEOTIDE SEQUENCE [LARGE SCALE GENOMIC DNA]</scope>
    <source>
        <strain evidence="2">JCM 17441</strain>
    </source>
</reference>
<dbReference type="EMBL" id="BAABAT010000042">
    <property type="protein sequence ID" value="GAA4260808.1"/>
    <property type="molecule type" value="Genomic_DNA"/>
</dbReference>
<name>A0ABP8DP31_9ACTN</name>
<gene>
    <name evidence="1" type="ORF">GCM10022255_090930</name>
</gene>
<accession>A0ABP8DP31</accession>
<comment type="caution">
    <text evidence="1">The sequence shown here is derived from an EMBL/GenBank/DDBJ whole genome shotgun (WGS) entry which is preliminary data.</text>
</comment>
<protein>
    <submittedName>
        <fullName evidence="1">Uncharacterized protein</fullName>
    </submittedName>
</protein>
<organism evidence="1 2">
    <name type="scientific">Dactylosporangium darangshiense</name>
    <dbReference type="NCBI Taxonomy" id="579108"/>
    <lineage>
        <taxon>Bacteria</taxon>
        <taxon>Bacillati</taxon>
        <taxon>Actinomycetota</taxon>
        <taxon>Actinomycetes</taxon>
        <taxon>Micromonosporales</taxon>
        <taxon>Micromonosporaceae</taxon>
        <taxon>Dactylosporangium</taxon>
    </lineage>
</organism>
<proteinExistence type="predicted"/>
<evidence type="ECO:0000313" key="1">
    <source>
        <dbReference type="EMBL" id="GAA4260808.1"/>
    </source>
</evidence>
<sequence length="118" mass="12541">MAAVVLATGSPANAATTEFCTQPGARAGYSCFYSNGDIIGVNDMFKDGLRAVVEWRTDDGYGECHDANGALNGWTYCNYDFTEGKNKIISFRVVARNGANGADQFPTVAVVGWISGRG</sequence>
<evidence type="ECO:0000313" key="2">
    <source>
        <dbReference type="Proteomes" id="UP001500620"/>
    </source>
</evidence>
<dbReference type="RefSeq" id="WP_345137717.1">
    <property type="nucleotide sequence ID" value="NZ_BAABAT010000042.1"/>
</dbReference>
<keyword evidence="2" id="KW-1185">Reference proteome</keyword>
<dbReference type="Proteomes" id="UP001500620">
    <property type="component" value="Unassembled WGS sequence"/>
</dbReference>